<dbReference type="Gene3D" id="3.40.640.10">
    <property type="entry name" value="Type I PLP-dependent aspartate aminotransferase-like (Major domain)"/>
    <property type="match status" value="1"/>
</dbReference>
<dbReference type="CDD" id="cd00616">
    <property type="entry name" value="AHBA_syn"/>
    <property type="match status" value="1"/>
</dbReference>
<evidence type="ECO:0000313" key="3">
    <source>
        <dbReference type="EMBL" id="GGO46352.1"/>
    </source>
</evidence>
<comment type="similarity">
    <text evidence="2">Belongs to the DegT/DnrJ/EryC1 family.</text>
</comment>
<reference evidence="4" key="1">
    <citation type="journal article" date="2019" name="Int. J. Syst. Evol. Microbiol.">
        <title>The Global Catalogue of Microorganisms (GCM) 10K type strain sequencing project: providing services to taxonomists for standard genome sequencing and annotation.</title>
        <authorList>
            <consortium name="The Broad Institute Genomics Platform"/>
            <consortium name="The Broad Institute Genome Sequencing Center for Infectious Disease"/>
            <person name="Wu L."/>
            <person name="Ma J."/>
        </authorList>
    </citation>
    <scope>NUCLEOTIDE SEQUENCE [LARGE SCALE GENOMIC DNA]</scope>
    <source>
        <strain evidence="4">CGMCC 1.7064</strain>
    </source>
</reference>
<sequence length="392" mass="43087">MPENTETGPFLPFARPDITEAEIEAVTETIRSGWLTTGPNAAAFEKEMSEFLDGEDITCVAVNSATAGLHLAVEALGIGPGDEVLVPTWTFTSTAEVVRYVGADPILVDVDPATLNIDFQDAGRKITDRTKAVMPVHLAGIPVDARELEDFATRHQLLVVEDAAHAFPVRSNGKLVGNSTSDAVVFSFYATKTITTGEGGMVMVRSEDLAQRMRTMRLHGISRDVFNRYQSTVPAWRYDVVAPGFKYNLPDTAAAMGRVQLGRAVEMRDRRRAIAYGYLEAFRDLPVELPLVPEDPQNHAWHLFMLRIDAGTAGLHRDEFINRMSDEGVGTSVHFIPLHLHPYWKDACGAEDADFPVATREFERAVSLPIFSSMTDGDVDKVIGAVGRVLTR</sequence>
<dbReference type="Gene3D" id="3.90.1150.10">
    <property type="entry name" value="Aspartate Aminotransferase, domain 1"/>
    <property type="match status" value="1"/>
</dbReference>
<comment type="caution">
    <text evidence="3">The sequence shown here is derived from an EMBL/GenBank/DDBJ whole genome shotgun (WGS) entry which is preliminary data.</text>
</comment>
<dbReference type="PANTHER" id="PTHR30244:SF34">
    <property type="entry name" value="DTDP-4-AMINO-4,6-DIDEOXYGALACTOSE TRANSAMINASE"/>
    <property type="match status" value="1"/>
</dbReference>
<accession>A0ABQ2M3J7</accession>
<keyword evidence="2" id="KW-0663">Pyridoxal phosphate</keyword>
<comment type="cofactor">
    <cofactor evidence="1">
        <name>pyridoxal 5'-phosphate</name>
        <dbReference type="ChEBI" id="CHEBI:597326"/>
    </cofactor>
</comment>
<keyword evidence="3" id="KW-0946">Virion</keyword>
<organism evidence="3 4">
    <name type="scientific">Citricoccus zhacaiensis</name>
    <dbReference type="NCBI Taxonomy" id="489142"/>
    <lineage>
        <taxon>Bacteria</taxon>
        <taxon>Bacillati</taxon>
        <taxon>Actinomycetota</taxon>
        <taxon>Actinomycetes</taxon>
        <taxon>Micrococcales</taxon>
        <taxon>Micrococcaceae</taxon>
        <taxon>Citricoccus</taxon>
    </lineage>
</organism>
<keyword evidence="3" id="KW-0167">Capsid protein</keyword>
<dbReference type="RefSeq" id="WP_188806106.1">
    <property type="nucleotide sequence ID" value="NZ_BAAAOU010000011.1"/>
</dbReference>
<gene>
    <name evidence="3" type="primary">wlbF</name>
    <name evidence="3" type="ORF">GCM10010977_21120</name>
</gene>
<dbReference type="InterPro" id="IPR000653">
    <property type="entry name" value="DegT/StrS_aminotransferase"/>
</dbReference>
<evidence type="ECO:0000313" key="4">
    <source>
        <dbReference type="Proteomes" id="UP000642509"/>
    </source>
</evidence>
<dbReference type="InterPro" id="IPR015421">
    <property type="entry name" value="PyrdxlP-dep_Trfase_major"/>
</dbReference>
<dbReference type="PIRSF" id="PIRSF000390">
    <property type="entry name" value="PLP_StrS"/>
    <property type="match status" value="1"/>
</dbReference>
<dbReference type="SUPFAM" id="SSF53383">
    <property type="entry name" value="PLP-dependent transferases"/>
    <property type="match status" value="1"/>
</dbReference>
<evidence type="ECO:0000256" key="1">
    <source>
        <dbReference type="ARBA" id="ARBA00001933"/>
    </source>
</evidence>
<dbReference type="Pfam" id="PF01041">
    <property type="entry name" value="DegT_DnrJ_EryC1"/>
    <property type="match status" value="1"/>
</dbReference>
<name>A0ABQ2M3J7_9MICC</name>
<dbReference type="Proteomes" id="UP000642509">
    <property type="component" value="Unassembled WGS sequence"/>
</dbReference>
<keyword evidence="4" id="KW-1185">Reference proteome</keyword>
<dbReference type="InterPro" id="IPR015424">
    <property type="entry name" value="PyrdxlP-dep_Trfase"/>
</dbReference>
<evidence type="ECO:0000256" key="2">
    <source>
        <dbReference type="RuleBase" id="RU004508"/>
    </source>
</evidence>
<dbReference type="InterPro" id="IPR015422">
    <property type="entry name" value="PyrdxlP-dep_Trfase_small"/>
</dbReference>
<protein>
    <submittedName>
        <fullName evidence="3">Spore coat protein</fullName>
    </submittedName>
</protein>
<dbReference type="PANTHER" id="PTHR30244">
    <property type="entry name" value="TRANSAMINASE"/>
    <property type="match status" value="1"/>
</dbReference>
<dbReference type="EMBL" id="BMLQ01000005">
    <property type="protein sequence ID" value="GGO46352.1"/>
    <property type="molecule type" value="Genomic_DNA"/>
</dbReference>
<proteinExistence type="inferred from homology"/>